<evidence type="ECO:0000256" key="1">
    <source>
        <dbReference type="SAM" id="MobiDB-lite"/>
    </source>
</evidence>
<feature type="non-terminal residue" evidence="3">
    <location>
        <position position="1"/>
    </location>
</feature>
<gene>
    <name evidence="3" type="ORF">CHS0354_024718</name>
</gene>
<reference evidence="3" key="2">
    <citation type="journal article" date="2021" name="Genome Biol. Evol.">
        <title>Developing a high-quality reference genome for a parasitic bivalve with doubly uniparental inheritance (Bivalvia: Unionida).</title>
        <authorList>
            <person name="Smith C.H."/>
        </authorList>
    </citation>
    <scope>NUCLEOTIDE SEQUENCE</scope>
    <source>
        <strain evidence="3">CHS0354</strain>
        <tissue evidence="3">Mantle</tissue>
    </source>
</reference>
<sequence>RENPAESEENNSLAQPNSPPVPAGPGILSIMWTFISTFFLSLLPQQPPAVNAN</sequence>
<evidence type="ECO:0000313" key="4">
    <source>
        <dbReference type="Proteomes" id="UP001195483"/>
    </source>
</evidence>
<accession>A0AAE0RX21</accession>
<dbReference type="EMBL" id="JAEAOA010001462">
    <property type="protein sequence ID" value="KAK3581184.1"/>
    <property type="molecule type" value="Genomic_DNA"/>
</dbReference>
<keyword evidence="4" id="KW-1185">Reference proteome</keyword>
<reference evidence="3" key="1">
    <citation type="journal article" date="2021" name="Genome Biol. Evol.">
        <title>A High-Quality Reference Genome for a Parasitic Bivalve with Doubly Uniparental Inheritance (Bivalvia: Unionida).</title>
        <authorList>
            <person name="Smith C.H."/>
        </authorList>
    </citation>
    <scope>NUCLEOTIDE SEQUENCE</scope>
    <source>
        <strain evidence="3">CHS0354</strain>
    </source>
</reference>
<keyword evidence="2" id="KW-0812">Transmembrane</keyword>
<evidence type="ECO:0000256" key="2">
    <source>
        <dbReference type="SAM" id="Phobius"/>
    </source>
</evidence>
<reference evidence="3" key="3">
    <citation type="submission" date="2023-05" db="EMBL/GenBank/DDBJ databases">
        <authorList>
            <person name="Smith C.H."/>
        </authorList>
    </citation>
    <scope>NUCLEOTIDE SEQUENCE</scope>
    <source>
        <strain evidence="3">CHS0354</strain>
        <tissue evidence="3">Mantle</tissue>
    </source>
</reference>
<protein>
    <submittedName>
        <fullName evidence="3">Uncharacterized protein</fullName>
    </submittedName>
</protein>
<evidence type="ECO:0000313" key="3">
    <source>
        <dbReference type="EMBL" id="KAK3581184.1"/>
    </source>
</evidence>
<name>A0AAE0RX21_9BIVA</name>
<organism evidence="3 4">
    <name type="scientific">Potamilus streckersoni</name>
    <dbReference type="NCBI Taxonomy" id="2493646"/>
    <lineage>
        <taxon>Eukaryota</taxon>
        <taxon>Metazoa</taxon>
        <taxon>Spiralia</taxon>
        <taxon>Lophotrochozoa</taxon>
        <taxon>Mollusca</taxon>
        <taxon>Bivalvia</taxon>
        <taxon>Autobranchia</taxon>
        <taxon>Heteroconchia</taxon>
        <taxon>Palaeoheterodonta</taxon>
        <taxon>Unionida</taxon>
        <taxon>Unionoidea</taxon>
        <taxon>Unionidae</taxon>
        <taxon>Ambleminae</taxon>
        <taxon>Lampsilini</taxon>
        <taxon>Potamilus</taxon>
    </lineage>
</organism>
<dbReference type="Proteomes" id="UP001195483">
    <property type="component" value="Unassembled WGS sequence"/>
</dbReference>
<feature type="transmembrane region" description="Helical" evidence="2">
    <location>
        <begin position="23"/>
        <end position="43"/>
    </location>
</feature>
<proteinExistence type="predicted"/>
<keyword evidence="2" id="KW-1133">Transmembrane helix</keyword>
<keyword evidence="2" id="KW-0472">Membrane</keyword>
<dbReference type="AlphaFoldDB" id="A0AAE0RX21"/>
<feature type="region of interest" description="Disordered" evidence="1">
    <location>
        <begin position="1"/>
        <end position="21"/>
    </location>
</feature>
<comment type="caution">
    <text evidence="3">The sequence shown here is derived from an EMBL/GenBank/DDBJ whole genome shotgun (WGS) entry which is preliminary data.</text>
</comment>